<dbReference type="AlphaFoldDB" id="A0A8C4Q8X1"/>
<dbReference type="PANTHER" id="PTHR46448:SF4">
    <property type="entry name" value="EXTRACELLULAR TYROSINE-PROTEIN KINASE PKDCC-LIKE"/>
    <property type="match status" value="1"/>
</dbReference>
<name>A0A8C4Q8X1_EPTBU</name>
<reference evidence="2" key="1">
    <citation type="submission" date="2025-08" db="UniProtKB">
        <authorList>
            <consortium name="Ensembl"/>
        </authorList>
    </citation>
    <scope>IDENTIFICATION</scope>
</reference>
<dbReference type="Ensembl" id="ENSEBUT00000012103.1">
    <property type="protein sequence ID" value="ENSEBUP00000011532.1"/>
    <property type="gene ID" value="ENSEBUG00000007394.1"/>
</dbReference>
<dbReference type="OMA" id="FQLYGYC"/>
<organism evidence="2 3">
    <name type="scientific">Eptatretus burgeri</name>
    <name type="common">Inshore hagfish</name>
    <dbReference type="NCBI Taxonomy" id="7764"/>
    <lineage>
        <taxon>Eukaryota</taxon>
        <taxon>Metazoa</taxon>
        <taxon>Chordata</taxon>
        <taxon>Craniata</taxon>
        <taxon>Vertebrata</taxon>
        <taxon>Cyclostomata</taxon>
        <taxon>Myxini</taxon>
        <taxon>Myxiniformes</taxon>
        <taxon>Myxinidae</taxon>
        <taxon>Eptatretinae</taxon>
        <taxon>Eptatretus</taxon>
    </lineage>
</organism>
<dbReference type="InterPro" id="IPR022049">
    <property type="entry name" value="FAM69_kinase_dom"/>
</dbReference>
<evidence type="ECO:0000259" key="1">
    <source>
        <dbReference type="Pfam" id="PF12260"/>
    </source>
</evidence>
<reference evidence="2" key="2">
    <citation type="submission" date="2025-09" db="UniProtKB">
        <authorList>
            <consortium name="Ensembl"/>
        </authorList>
    </citation>
    <scope>IDENTIFICATION</scope>
</reference>
<proteinExistence type="predicted"/>
<dbReference type="GO" id="GO:0001501">
    <property type="term" value="P:skeletal system development"/>
    <property type="evidence" value="ECO:0007669"/>
    <property type="project" value="TreeGrafter"/>
</dbReference>
<sequence>MIQLLQTSWEERFRICLSLARLLQYLAHSPIGSVALLDFRPRQFVLRDGELKISDMDDATAGEPRCTESRHCILHFSSHNVSLPCTLPGGRCLGLNERRNLYNAHRYFFTYLLPHSAPSTLRPALDEIVNATGELRWSSDKTFQRMAYILHSYQNGWYRMNTTKPVGHAYMRLRGVSISQRQDYRCMPSYHSLACLLSILDTHEAAEVCDEHPSCRAFVFTGQTTWTGRHLVFFKTGANDTRLDPDATSFVRT</sequence>
<feature type="domain" description="FAM69 protein-kinase" evidence="1">
    <location>
        <begin position="3"/>
        <end position="130"/>
    </location>
</feature>
<dbReference type="GeneTree" id="ENSGT00390000001205"/>
<dbReference type="PANTHER" id="PTHR46448">
    <property type="entry name" value="PROTEIN KINASE DOMAIN-CONTAINING PROTEIN"/>
    <property type="match status" value="1"/>
</dbReference>
<dbReference type="Pfam" id="PF12260">
    <property type="entry name" value="PIP49_C"/>
    <property type="match status" value="1"/>
</dbReference>
<protein>
    <submittedName>
        <fullName evidence="2">Protein kinase domain containing, cytoplasmic a</fullName>
    </submittedName>
</protein>
<accession>A0A8C4Q8X1</accession>
<dbReference type="Gene3D" id="1.10.510.10">
    <property type="entry name" value="Transferase(Phosphotransferase) domain 1"/>
    <property type="match status" value="1"/>
</dbReference>
<dbReference type="GO" id="GO:0005576">
    <property type="term" value="C:extracellular region"/>
    <property type="evidence" value="ECO:0007669"/>
    <property type="project" value="TreeGrafter"/>
</dbReference>
<keyword evidence="3" id="KW-1185">Reference proteome</keyword>
<dbReference type="InterPro" id="IPR042983">
    <property type="entry name" value="PKDCC"/>
</dbReference>
<dbReference type="GO" id="GO:0004715">
    <property type="term" value="F:non-membrane spanning protein tyrosine kinase activity"/>
    <property type="evidence" value="ECO:0007669"/>
    <property type="project" value="InterPro"/>
</dbReference>
<evidence type="ECO:0000313" key="2">
    <source>
        <dbReference type="Ensembl" id="ENSEBUP00000011532.1"/>
    </source>
</evidence>
<dbReference type="Proteomes" id="UP000694388">
    <property type="component" value="Unplaced"/>
</dbReference>
<evidence type="ECO:0000313" key="3">
    <source>
        <dbReference type="Proteomes" id="UP000694388"/>
    </source>
</evidence>